<dbReference type="InterPro" id="IPR044068">
    <property type="entry name" value="CB"/>
</dbReference>
<dbReference type="AlphaFoldDB" id="A0A212T6S6"/>
<reference evidence="8 9" key="1">
    <citation type="submission" date="2017-06" db="EMBL/GenBank/DDBJ databases">
        <authorList>
            <person name="Kim H.J."/>
            <person name="Triplett B.A."/>
        </authorList>
    </citation>
    <scope>NUCLEOTIDE SEQUENCE [LARGE SCALE GENOMIC DNA]</scope>
    <source>
        <strain evidence="8 9">MWH-VicM1</strain>
    </source>
</reference>
<feature type="domain" description="Core-binding (CB)" evidence="7">
    <location>
        <begin position="95"/>
        <end position="176"/>
    </location>
</feature>
<dbReference type="InterPro" id="IPR002104">
    <property type="entry name" value="Integrase_catalytic"/>
</dbReference>
<dbReference type="Proteomes" id="UP000197215">
    <property type="component" value="Unassembled WGS sequence"/>
</dbReference>
<dbReference type="PANTHER" id="PTHR30349:SF41">
    <property type="entry name" value="INTEGRASE_RECOMBINASE PROTEIN MJ0367-RELATED"/>
    <property type="match status" value="1"/>
</dbReference>
<protein>
    <submittedName>
        <fullName evidence="8">Site-specific recombinase XerD</fullName>
    </submittedName>
</protein>
<keyword evidence="4" id="KW-0233">DNA recombination</keyword>
<accession>A0A212T6S6</accession>
<dbReference type="InterPro" id="IPR011010">
    <property type="entry name" value="DNA_brk_join_enz"/>
</dbReference>
<sequence>MTTKPKKPIKIKPKGSGAIPIPDTVETVPGYPTKLKFFKVYCSRYYWSRVYINGSYKVRSLKTESRKEAINLAKKFYEDSLVGVRTGQSKAPKSRTFSNVGIAYLESINTAGSRVYKDDSNRFKKELIPHFGEKDIGEVSNSDISDLIKKLQNRGLSPATVNHYIIVLRKILKFASDNRLIQSIPNFPRIKGKTTSVTKRDYFDQKEYKTLTDTVDKLVKKQEKVRGVLITEEMRYLIQFMVNTFIRPSDLRVLKHQHIKVMINPDEPNPKYNKYLLLSHPATKTTDQEVVSMYGAEGVYKKLSDYQKKRGFGKNTDYLFLPEYKNRNTMMNILSRLFRKIVEEAGITGEGEKHTLYSLRHSAIMFRLQLGNVNTLQLAKNARTSQAMIEKHYASRLTNLMGLKELHSFKTVK</sequence>
<dbReference type="InterPro" id="IPR013762">
    <property type="entry name" value="Integrase-like_cat_sf"/>
</dbReference>
<dbReference type="PROSITE" id="PS51900">
    <property type="entry name" value="CB"/>
    <property type="match status" value="1"/>
</dbReference>
<dbReference type="PROSITE" id="PS51898">
    <property type="entry name" value="TYR_RECOMBINASE"/>
    <property type="match status" value="1"/>
</dbReference>
<evidence type="ECO:0000259" key="6">
    <source>
        <dbReference type="PROSITE" id="PS51898"/>
    </source>
</evidence>
<organism evidence="8 9">
    <name type="scientific">Polynucleobacter victoriensis</name>
    <dbReference type="NCBI Taxonomy" id="2049319"/>
    <lineage>
        <taxon>Bacteria</taxon>
        <taxon>Pseudomonadati</taxon>
        <taxon>Pseudomonadota</taxon>
        <taxon>Betaproteobacteria</taxon>
        <taxon>Burkholderiales</taxon>
        <taxon>Burkholderiaceae</taxon>
        <taxon>Polynucleobacter</taxon>
    </lineage>
</organism>
<evidence type="ECO:0000256" key="3">
    <source>
        <dbReference type="ARBA" id="ARBA00023125"/>
    </source>
</evidence>
<keyword evidence="2" id="KW-0229">DNA integration</keyword>
<dbReference type="InterPro" id="IPR010998">
    <property type="entry name" value="Integrase_recombinase_N"/>
</dbReference>
<evidence type="ECO:0000256" key="2">
    <source>
        <dbReference type="ARBA" id="ARBA00022908"/>
    </source>
</evidence>
<feature type="domain" description="Tyr recombinase" evidence="6">
    <location>
        <begin position="198"/>
        <end position="408"/>
    </location>
</feature>
<evidence type="ECO:0000256" key="1">
    <source>
        <dbReference type="ARBA" id="ARBA00008857"/>
    </source>
</evidence>
<gene>
    <name evidence="8" type="ORF">SAMN06295916_0540</name>
</gene>
<dbReference type="PANTHER" id="PTHR30349">
    <property type="entry name" value="PHAGE INTEGRASE-RELATED"/>
    <property type="match status" value="1"/>
</dbReference>
<dbReference type="GO" id="GO:0015074">
    <property type="term" value="P:DNA integration"/>
    <property type="evidence" value="ECO:0007669"/>
    <property type="project" value="UniProtKB-KW"/>
</dbReference>
<dbReference type="Pfam" id="PF00589">
    <property type="entry name" value="Phage_integrase"/>
    <property type="match status" value="1"/>
</dbReference>
<evidence type="ECO:0000313" key="8">
    <source>
        <dbReference type="EMBL" id="SNC61757.1"/>
    </source>
</evidence>
<comment type="similarity">
    <text evidence="1">Belongs to the 'phage' integrase family.</text>
</comment>
<dbReference type="GO" id="GO:0003677">
    <property type="term" value="F:DNA binding"/>
    <property type="evidence" value="ECO:0007669"/>
    <property type="project" value="UniProtKB-UniRule"/>
</dbReference>
<dbReference type="GO" id="GO:0006310">
    <property type="term" value="P:DNA recombination"/>
    <property type="evidence" value="ECO:0007669"/>
    <property type="project" value="UniProtKB-KW"/>
</dbReference>
<evidence type="ECO:0000256" key="5">
    <source>
        <dbReference type="PROSITE-ProRule" id="PRU01248"/>
    </source>
</evidence>
<evidence type="ECO:0000259" key="7">
    <source>
        <dbReference type="PROSITE" id="PS51900"/>
    </source>
</evidence>
<evidence type="ECO:0000256" key="4">
    <source>
        <dbReference type="ARBA" id="ARBA00023172"/>
    </source>
</evidence>
<name>A0A212T6S6_9BURK</name>
<evidence type="ECO:0000313" key="9">
    <source>
        <dbReference type="Proteomes" id="UP000197215"/>
    </source>
</evidence>
<dbReference type="Gene3D" id="1.10.150.130">
    <property type="match status" value="1"/>
</dbReference>
<proteinExistence type="inferred from homology"/>
<keyword evidence="9" id="KW-1185">Reference proteome</keyword>
<dbReference type="InterPro" id="IPR050090">
    <property type="entry name" value="Tyrosine_recombinase_XerCD"/>
</dbReference>
<dbReference type="EMBL" id="FYEX01000001">
    <property type="protein sequence ID" value="SNC61757.1"/>
    <property type="molecule type" value="Genomic_DNA"/>
</dbReference>
<keyword evidence="3 5" id="KW-0238">DNA-binding</keyword>
<dbReference type="Gene3D" id="1.10.443.10">
    <property type="entry name" value="Intergrase catalytic core"/>
    <property type="match status" value="1"/>
</dbReference>
<dbReference type="SUPFAM" id="SSF56349">
    <property type="entry name" value="DNA breaking-rejoining enzymes"/>
    <property type="match status" value="1"/>
</dbReference>